<dbReference type="Pfam" id="PF13426">
    <property type="entry name" value="PAS_9"/>
    <property type="match status" value="2"/>
</dbReference>
<dbReference type="SUPFAM" id="SSF55874">
    <property type="entry name" value="ATPase domain of HSP90 chaperone/DNA topoisomerase II/histidine kinase"/>
    <property type="match status" value="1"/>
</dbReference>
<evidence type="ECO:0000259" key="10">
    <source>
        <dbReference type="PROSITE" id="PS50109"/>
    </source>
</evidence>
<dbReference type="Pfam" id="PF02518">
    <property type="entry name" value="HATPase_c"/>
    <property type="match status" value="1"/>
</dbReference>
<keyword evidence="14" id="KW-1185">Reference proteome</keyword>
<dbReference type="SUPFAM" id="SSF55785">
    <property type="entry name" value="PYP-like sensor domain (PAS domain)"/>
    <property type="match status" value="3"/>
</dbReference>
<dbReference type="SMART" id="SM00388">
    <property type="entry name" value="HisKA"/>
    <property type="match status" value="1"/>
</dbReference>
<dbReference type="GO" id="GO:0000155">
    <property type="term" value="F:phosphorelay sensor kinase activity"/>
    <property type="evidence" value="ECO:0007669"/>
    <property type="project" value="InterPro"/>
</dbReference>
<dbReference type="CDD" id="cd00130">
    <property type="entry name" value="PAS"/>
    <property type="match status" value="3"/>
</dbReference>
<dbReference type="Proteomes" id="UP000198571">
    <property type="component" value="Unassembled WGS sequence"/>
</dbReference>
<keyword evidence="7" id="KW-0067">ATP-binding</keyword>
<evidence type="ECO:0000313" key="14">
    <source>
        <dbReference type="Proteomes" id="UP000198571"/>
    </source>
</evidence>
<dbReference type="GO" id="GO:0030435">
    <property type="term" value="P:sporulation resulting in formation of a cellular spore"/>
    <property type="evidence" value="ECO:0007669"/>
    <property type="project" value="UniProtKB-KW"/>
</dbReference>
<dbReference type="Pfam" id="PF00512">
    <property type="entry name" value="HisKA"/>
    <property type="match status" value="1"/>
</dbReference>
<dbReference type="InterPro" id="IPR003661">
    <property type="entry name" value="HisK_dim/P_dom"/>
</dbReference>
<evidence type="ECO:0000259" key="11">
    <source>
        <dbReference type="PROSITE" id="PS50112"/>
    </source>
</evidence>
<feature type="domain" description="PAS" evidence="11">
    <location>
        <begin position="271"/>
        <end position="306"/>
    </location>
</feature>
<dbReference type="EMBL" id="FOGT01000003">
    <property type="protein sequence ID" value="SER76447.1"/>
    <property type="molecule type" value="Genomic_DNA"/>
</dbReference>
<keyword evidence="5" id="KW-0547">Nucleotide-binding</keyword>
<keyword evidence="8" id="KW-0749">Sporulation</keyword>
<reference evidence="14" key="1">
    <citation type="submission" date="2016-10" db="EMBL/GenBank/DDBJ databases">
        <authorList>
            <person name="Varghese N."/>
            <person name="Submissions S."/>
        </authorList>
    </citation>
    <scope>NUCLEOTIDE SEQUENCE [LARGE SCALE GENOMIC DNA]</scope>
    <source>
        <strain evidence="14">S9</strain>
    </source>
</reference>
<dbReference type="STRING" id="1601833.SAMN05518684_103347"/>
<gene>
    <name evidence="13" type="ORF">SAMN05518684_103347</name>
</gene>
<feature type="domain" description="Histidine kinase" evidence="10">
    <location>
        <begin position="404"/>
        <end position="607"/>
    </location>
</feature>
<evidence type="ECO:0000256" key="2">
    <source>
        <dbReference type="ARBA" id="ARBA00012438"/>
    </source>
</evidence>
<evidence type="ECO:0000256" key="9">
    <source>
        <dbReference type="ARBA" id="ARBA00023012"/>
    </source>
</evidence>
<dbReference type="PRINTS" id="PR00344">
    <property type="entry name" value="BCTRLSENSOR"/>
</dbReference>
<evidence type="ECO:0000256" key="5">
    <source>
        <dbReference type="ARBA" id="ARBA00022741"/>
    </source>
</evidence>
<dbReference type="RefSeq" id="WP_093048461.1">
    <property type="nucleotide sequence ID" value="NZ_FOGT01000003.1"/>
</dbReference>
<dbReference type="GO" id="GO:0006355">
    <property type="term" value="P:regulation of DNA-templated transcription"/>
    <property type="evidence" value="ECO:0007669"/>
    <property type="project" value="InterPro"/>
</dbReference>
<dbReference type="SMART" id="SM00387">
    <property type="entry name" value="HATPase_c"/>
    <property type="match status" value="1"/>
</dbReference>
<dbReference type="InterPro" id="IPR000700">
    <property type="entry name" value="PAS-assoc_C"/>
</dbReference>
<dbReference type="AlphaFoldDB" id="A0A1H9RUW8"/>
<accession>A0A1H9RUW8</accession>
<dbReference type="PANTHER" id="PTHR43065">
    <property type="entry name" value="SENSOR HISTIDINE KINASE"/>
    <property type="match status" value="1"/>
</dbReference>
<dbReference type="CDD" id="cd00082">
    <property type="entry name" value="HisKA"/>
    <property type="match status" value="1"/>
</dbReference>
<dbReference type="Gene3D" id="3.30.450.20">
    <property type="entry name" value="PAS domain"/>
    <property type="match status" value="3"/>
</dbReference>
<keyword evidence="3" id="KW-0597">Phosphoprotein</keyword>
<dbReference type="NCBIfam" id="TIGR00229">
    <property type="entry name" value="sensory_box"/>
    <property type="match status" value="2"/>
</dbReference>
<name>A0A1H9RUW8_9BACI</name>
<dbReference type="InterPro" id="IPR036097">
    <property type="entry name" value="HisK_dim/P_sf"/>
</dbReference>
<evidence type="ECO:0000313" key="13">
    <source>
        <dbReference type="EMBL" id="SER76447.1"/>
    </source>
</evidence>
<dbReference type="InterPro" id="IPR003594">
    <property type="entry name" value="HATPase_dom"/>
</dbReference>
<dbReference type="PROSITE" id="PS50113">
    <property type="entry name" value="PAC"/>
    <property type="match status" value="1"/>
</dbReference>
<dbReference type="OrthoDB" id="9815750at2"/>
<dbReference type="Gene3D" id="1.10.287.130">
    <property type="match status" value="1"/>
</dbReference>
<evidence type="ECO:0000256" key="8">
    <source>
        <dbReference type="ARBA" id="ARBA00022969"/>
    </source>
</evidence>
<keyword evidence="6" id="KW-0418">Kinase</keyword>
<comment type="catalytic activity">
    <reaction evidence="1">
        <text>ATP + protein L-histidine = ADP + protein N-phospho-L-histidine.</text>
        <dbReference type="EC" id="2.7.13.3"/>
    </reaction>
</comment>
<dbReference type="InterPro" id="IPR005467">
    <property type="entry name" value="His_kinase_dom"/>
</dbReference>
<dbReference type="SMART" id="SM00091">
    <property type="entry name" value="PAS"/>
    <property type="match status" value="3"/>
</dbReference>
<dbReference type="GO" id="GO:0005524">
    <property type="term" value="F:ATP binding"/>
    <property type="evidence" value="ECO:0007669"/>
    <property type="project" value="UniProtKB-KW"/>
</dbReference>
<evidence type="ECO:0000256" key="1">
    <source>
        <dbReference type="ARBA" id="ARBA00000085"/>
    </source>
</evidence>
<sequence>MKADKHHILQNDILSLIGQEEDREGVVSSFASTMDLLSDGVMYLNSRWEIQYINKSAKKYLGKDRNYLLGKNIWEEFPGLVRTFFYEAFYHSLMNETPVEFDEYYSANDTWFHVKAYPKQGGLLIVFQDITQKHLAMEVVEESYRTLFQKHPDAVCSVDMDGNMLAVNSAFQKLFPINEKLLLGSNYLEFVPESKKHILKSLFNYAINGKPQAAECNFSGNVTKPFHLLITALPIIVQSNIIGVYGIIKDITSERESLEKYREVFKTNELILESVKEGIASFDNDFNVIMWNQAAAEMTGYSKEELDEYTLGRLFNKDKNVMLRDICPDVSDLSKETVVRKNDVSIFRKDGKPLIIEYVMTPMVMGEKVVGTVFTFRDVTEKKKSEELLYQSEKLSAVGQLAAGIAHEIRNPLTSLKGFLQLIQMSGEGKQEYFDIMNSEFARIEQILNELLILSKPQTSAKAVCSLNSLLDHIVTLLNTQAIIKNIYIYIEEETEDLRIRCISNQIKQVFMNFIKNAIEAMDNGKITVCLKKEKTFAVVEIIDEGCGIPESMLSRVGEPFFTTKEKGTGLGLMVSYQIIEDHDGDIEVESTEGVGTKFTIRLPLYLEDC</sequence>
<dbReference type="Pfam" id="PF00989">
    <property type="entry name" value="PAS"/>
    <property type="match status" value="1"/>
</dbReference>
<dbReference type="InterPro" id="IPR013767">
    <property type="entry name" value="PAS_fold"/>
</dbReference>
<feature type="domain" description="PAC" evidence="12">
    <location>
        <begin position="340"/>
        <end position="391"/>
    </location>
</feature>
<dbReference type="InterPro" id="IPR000014">
    <property type="entry name" value="PAS"/>
</dbReference>
<keyword evidence="4" id="KW-0808">Transferase</keyword>
<evidence type="ECO:0000256" key="3">
    <source>
        <dbReference type="ARBA" id="ARBA00022553"/>
    </source>
</evidence>
<dbReference type="SUPFAM" id="SSF47384">
    <property type="entry name" value="Homodimeric domain of signal transducing histidine kinase"/>
    <property type="match status" value="1"/>
</dbReference>
<dbReference type="Gene3D" id="3.30.565.10">
    <property type="entry name" value="Histidine kinase-like ATPase, C-terminal domain"/>
    <property type="match status" value="1"/>
</dbReference>
<organism evidence="13 14">
    <name type="scientific">Salipaludibacillus aurantiacus</name>
    <dbReference type="NCBI Taxonomy" id="1601833"/>
    <lineage>
        <taxon>Bacteria</taxon>
        <taxon>Bacillati</taxon>
        <taxon>Bacillota</taxon>
        <taxon>Bacilli</taxon>
        <taxon>Bacillales</taxon>
        <taxon>Bacillaceae</taxon>
    </lineage>
</organism>
<dbReference type="EC" id="2.7.13.3" evidence="2"/>
<feature type="domain" description="PAS" evidence="11">
    <location>
        <begin position="26"/>
        <end position="77"/>
    </location>
</feature>
<protein>
    <recommendedName>
        <fullName evidence="2">histidine kinase</fullName>
        <ecNumber evidence="2">2.7.13.3</ecNumber>
    </recommendedName>
</protein>
<feature type="domain" description="PAS" evidence="11">
    <location>
        <begin position="140"/>
        <end position="210"/>
    </location>
</feature>
<evidence type="ECO:0000256" key="7">
    <source>
        <dbReference type="ARBA" id="ARBA00022840"/>
    </source>
</evidence>
<keyword evidence="9" id="KW-0902">Two-component regulatory system</keyword>
<proteinExistence type="predicted"/>
<evidence type="ECO:0000256" key="6">
    <source>
        <dbReference type="ARBA" id="ARBA00022777"/>
    </source>
</evidence>
<dbReference type="InterPro" id="IPR036890">
    <property type="entry name" value="HATPase_C_sf"/>
</dbReference>
<dbReference type="PROSITE" id="PS50109">
    <property type="entry name" value="HIS_KIN"/>
    <property type="match status" value="1"/>
</dbReference>
<evidence type="ECO:0000256" key="4">
    <source>
        <dbReference type="ARBA" id="ARBA00022679"/>
    </source>
</evidence>
<dbReference type="PANTHER" id="PTHR43065:SF34">
    <property type="entry name" value="SPORULATION KINASE A"/>
    <property type="match status" value="1"/>
</dbReference>
<dbReference type="InterPro" id="IPR004358">
    <property type="entry name" value="Sig_transdc_His_kin-like_C"/>
</dbReference>
<dbReference type="PROSITE" id="PS50112">
    <property type="entry name" value="PAS"/>
    <property type="match status" value="3"/>
</dbReference>
<evidence type="ECO:0000259" key="12">
    <source>
        <dbReference type="PROSITE" id="PS50113"/>
    </source>
</evidence>
<dbReference type="InterPro" id="IPR035965">
    <property type="entry name" value="PAS-like_dom_sf"/>
</dbReference>
<dbReference type="FunFam" id="1.10.287.130:FF:000040">
    <property type="entry name" value="PAS domain-containing sensor histidine kinase"/>
    <property type="match status" value="1"/>
</dbReference>